<comment type="caution">
    <text evidence="1">The sequence shown here is derived from an EMBL/GenBank/DDBJ whole genome shotgun (WGS) entry which is preliminary data.</text>
</comment>
<dbReference type="Proteomes" id="UP001498398">
    <property type="component" value="Unassembled WGS sequence"/>
</dbReference>
<organism evidence="1 2">
    <name type="scientific">Marasmiellus scandens</name>
    <dbReference type="NCBI Taxonomy" id="2682957"/>
    <lineage>
        <taxon>Eukaryota</taxon>
        <taxon>Fungi</taxon>
        <taxon>Dikarya</taxon>
        <taxon>Basidiomycota</taxon>
        <taxon>Agaricomycotina</taxon>
        <taxon>Agaricomycetes</taxon>
        <taxon>Agaricomycetidae</taxon>
        <taxon>Agaricales</taxon>
        <taxon>Marasmiineae</taxon>
        <taxon>Omphalotaceae</taxon>
        <taxon>Marasmiellus</taxon>
    </lineage>
</organism>
<evidence type="ECO:0000313" key="2">
    <source>
        <dbReference type="Proteomes" id="UP001498398"/>
    </source>
</evidence>
<evidence type="ECO:0000313" key="1">
    <source>
        <dbReference type="EMBL" id="KAK7435006.1"/>
    </source>
</evidence>
<protein>
    <submittedName>
        <fullName evidence="1">Uncharacterized protein</fullName>
    </submittedName>
</protein>
<reference evidence="1 2" key="1">
    <citation type="submission" date="2024-01" db="EMBL/GenBank/DDBJ databases">
        <title>A draft genome for the cacao thread blight pathogen Marasmiellus scandens.</title>
        <authorList>
            <person name="Baruah I.K."/>
            <person name="Leung J."/>
            <person name="Bukari Y."/>
            <person name="Amoako-Attah I."/>
            <person name="Meinhardt L.W."/>
            <person name="Bailey B.A."/>
            <person name="Cohen S.P."/>
        </authorList>
    </citation>
    <scope>NUCLEOTIDE SEQUENCE [LARGE SCALE GENOMIC DNA]</scope>
    <source>
        <strain evidence="1 2">GH-19</strain>
    </source>
</reference>
<name>A0ABR1IN48_9AGAR</name>
<keyword evidence="2" id="KW-1185">Reference proteome</keyword>
<accession>A0ABR1IN48</accession>
<sequence length="120" mass="13778">MEGDSVLDDGEASNSSIEIVIDQNSCEEEWELGPYPWRVGLRLGEDETWDWASTGNEPTSNSYNSGYTMYRLNNPPNGRAQGQWWLYNLFMGKFDGWMTGNLSDKYYNSLRAVFVAREDI</sequence>
<dbReference type="EMBL" id="JBANRG010000113">
    <property type="protein sequence ID" value="KAK7435006.1"/>
    <property type="molecule type" value="Genomic_DNA"/>
</dbReference>
<proteinExistence type="predicted"/>
<gene>
    <name evidence="1" type="ORF">VKT23_019912</name>
</gene>